<dbReference type="EMBL" id="QGTR01000001">
    <property type="protein sequence ID" value="PWW03805.1"/>
    <property type="molecule type" value="Genomic_DNA"/>
</dbReference>
<evidence type="ECO:0000313" key="3">
    <source>
        <dbReference type="Proteomes" id="UP000246352"/>
    </source>
</evidence>
<feature type="region of interest" description="Disordered" evidence="1">
    <location>
        <begin position="1"/>
        <end position="57"/>
    </location>
</feature>
<keyword evidence="3" id="KW-1185">Reference proteome</keyword>
<proteinExistence type="predicted"/>
<protein>
    <submittedName>
        <fullName evidence="2">Uncharacterized protein</fullName>
    </submittedName>
</protein>
<evidence type="ECO:0000256" key="1">
    <source>
        <dbReference type="SAM" id="MobiDB-lite"/>
    </source>
</evidence>
<evidence type="ECO:0000313" key="2">
    <source>
        <dbReference type="EMBL" id="PWW03805.1"/>
    </source>
</evidence>
<feature type="compositionally biased region" description="Polar residues" evidence="1">
    <location>
        <begin position="1"/>
        <end position="11"/>
    </location>
</feature>
<dbReference type="AlphaFoldDB" id="A0A317PSS4"/>
<feature type="compositionally biased region" description="Low complexity" evidence="1">
    <location>
        <begin position="22"/>
        <end position="33"/>
    </location>
</feature>
<organism evidence="2 3">
    <name type="scientific">Hoeflea marina</name>
    <dbReference type="NCBI Taxonomy" id="274592"/>
    <lineage>
        <taxon>Bacteria</taxon>
        <taxon>Pseudomonadati</taxon>
        <taxon>Pseudomonadota</taxon>
        <taxon>Alphaproteobacteria</taxon>
        <taxon>Hyphomicrobiales</taxon>
        <taxon>Rhizobiaceae</taxon>
        <taxon>Hoeflea</taxon>
    </lineage>
</organism>
<reference evidence="2 3" key="1">
    <citation type="submission" date="2018-05" db="EMBL/GenBank/DDBJ databases">
        <title>Genomic Encyclopedia of Type Strains, Phase IV (KMG-IV): sequencing the most valuable type-strain genomes for metagenomic binning, comparative biology and taxonomic classification.</title>
        <authorList>
            <person name="Goeker M."/>
        </authorList>
    </citation>
    <scope>NUCLEOTIDE SEQUENCE [LARGE SCALE GENOMIC DNA]</scope>
    <source>
        <strain evidence="2 3">DSM 16791</strain>
    </source>
</reference>
<accession>A0A317PSS4</accession>
<sequence length="57" mass="5628">MTGQAVTTLSGRSDGRMGRTLPPRAASIASSPAGDDIGTAAHGPGIARRPFHAGISA</sequence>
<name>A0A317PSS4_9HYPH</name>
<gene>
    <name evidence="2" type="ORF">DFR52_101493</name>
</gene>
<comment type="caution">
    <text evidence="2">The sequence shown here is derived from an EMBL/GenBank/DDBJ whole genome shotgun (WGS) entry which is preliminary data.</text>
</comment>
<dbReference type="Proteomes" id="UP000246352">
    <property type="component" value="Unassembled WGS sequence"/>
</dbReference>